<sequence>MLNARGRIAAGLCTALVASGLALGAGVAAAADKNCSDFTSQPQAQAYFTANGGSAINNVNNLDADHDGMACDTHPYAPSGSATGSPRPSLPIQPPVQPTPVPSTSGGGTGSGLVGTGSGGTGAGSSASTGATSGGADLACPDFPTQAAAQAHLAQDSTDPDRLDADRDGIACEEHFAQPGLAGGSSTRDDGSVATTSGTQVRVVPEGSADTGSS</sequence>
<feature type="compositionally biased region" description="Gly residues" evidence="1">
    <location>
        <begin position="105"/>
        <end position="123"/>
    </location>
</feature>
<evidence type="ECO:0000259" key="3">
    <source>
        <dbReference type="SMART" id="SM00894"/>
    </source>
</evidence>
<accession>A0ABU8MDE9</accession>
<feature type="region of interest" description="Disordered" evidence="1">
    <location>
        <begin position="66"/>
        <end position="214"/>
    </location>
</feature>
<gene>
    <name evidence="4" type="ORF">WCD58_29545</name>
</gene>
<evidence type="ECO:0000256" key="2">
    <source>
        <dbReference type="SAM" id="SignalP"/>
    </source>
</evidence>
<organism evidence="4 5">
    <name type="scientific">Actinomycetospora flava</name>
    <dbReference type="NCBI Taxonomy" id="3129232"/>
    <lineage>
        <taxon>Bacteria</taxon>
        <taxon>Bacillati</taxon>
        <taxon>Actinomycetota</taxon>
        <taxon>Actinomycetes</taxon>
        <taxon>Pseudonocardiales</taxon>
        <taxon>Pseudonocardiaceae</taxon>
        <taxon>Actinomycetospora</taxon>
    </lineage>
</organism>
<feature type="compositionally biased region" description="Basic and acidic residues" evidence="1">
    <location>
        <begin position="159"/>
        <end position="176"/>
    </location>
</feature>
<evidence type="ECO:0000313" key="4">
    <source>
        <dbReference type="EMBL" id="MEJ2865338.1"/>
    </source>
</evidence>
<dbReference type="SMART" id="SM00894">
    <property type="entry name" value="Excalibur"/>
    <property type="match status" value="2"/>
</dbReference>
<feature type="chain" id="PRO_5046355750" evidence="2">
    <location>
        <begin position="31"/>
        <end position="214"/>
    </location>
</feature>
<feature type="compositionally biased region" description="Low complexity" evidence="1">
    <location>
        <begin position="124"/>
        <end position="136"/>
    </location>
</feature>
<feature type="domain" description="Excalibur calcium-binding" evidence="3">
    <location>
        <begin position="31"/>
        <end position="72"/>
    </location>
</feature>
<dbReference type="Pfam" id="PF05901">
    <property type="entry name" value="Excalibur"/>
    <property type="match status" value="1"/>
</dbReference>
<dbReference type="RefSeq" id="WP_337706712.1">
    <property type="nucleotide sequence ID" value="NZ_JBBEGM010000017.1"/>
</dbReference>
<dbReference type="EMBL" id="JBBEGM010000017">
    <property type="protein sequence ID" value="MEJ2865338.1"/>
    <property type="molecule type" value="Genomic_DNA"/>
</dbReference>
<feature type="signal peptide" evidence="2">
    <location>
        <begin position="1"/>
        <end position="30"/>
    </location>
</feature>
<feature type="compositionally biased region" description="Pro residues" evidence="1">
    <location>
        <begin position="88"/>
        <end position="101"/>
    </location>
</feature>
<comment type="caution">
    <text evidence="4">The sequence shown here is derived from an EMBL/GenBank/DDBJ whole genome shotgun (WGS) entry which is preliminary data.</text>
</comment>
<feature type="domain" description="Excalibur calcium-binding" evidence="3">
    <location>
        <begin position="136"/>
        <end position="173"/>
    </location>
</feature>
<name>A0ABU8MDE9_9PSEU</name>
<evidence type="ECO:0000313" key="5">
    <source>
        <dbReference type="Proteomes" id="UP001369736"/>
    </source>
</evidence>
<reference evidence="4 5" key="1">
    <citation type="submission" date="2024-03" db="EMBL/GenBank/DDBJ databases">
        <title>Actinomycetospora sp. OC33-EN07, a novel actinomycete isolated from wild orchid (Aerides multiflora).</title>
        <authorList>
            <person name="Suriyachadkun C."/>
        </authorList>
    </citation>
    <scope>NUCLEOTIDE SEQUENCE [LARGE SCALE GENOMIC DNA]</scope>
    <source>
        <strain evidence="4 5">OC33-EN07</strain>
    </source>
</reference>
<dbReference type="Proteomes" id="UP001369736">
    <property type="component" value="Unassembled WGS sequence"/>
</dbReference>
<dbReference type="InterPro" id="IPR008613">
    <property type="entry name" value="Excalibur_Ca-bd_domain"/>
</dbReference>
<proteinExistence type="predicted"/>
<keyword evidence="5" id="KW-1185">Reference proteome</keyword>
<evidence type="ECO:0000256" key="1">
    <source>
        <dbReference type="SAM" id="MobiDB-lite"/>
    </source>
</evidence>
<keyword evidence="2" id="KW-0732">Signal</keyword>
<protein>
    <submittedName>
        <fullName evidence="4">Excalibur calcium-binding domain-containing protein</fullName>
    </submittedName>
</protein>